<proteinExistence type="predicted"/>
<evidence type="ECO:0000313" key="1">
    <source>
        <dbReference type="EMBL" id="KZT54391.1"/>
    </source>
</evidence>
<dbReference type="OrthoDB" id="2418900at2759"/>
<protein>
    <submittedName>
        <fullName evidence="1">Uncharacterized protein</fullName>
    </submittedName>
</protein>
<feature type="non-terminal residue" evidence="1">
    <location>
        <position position="1"/>
    </location>
</feature>
<name>A0A165E9I2_9BASI</name>
<dbReference type="STRING" id="1353952.A0A165E9I2"/>
<gene>
    <name evidence="1" type="ORF">CALCODRAFT_424003</name>
</gene>
<dbReference type="EMBL" id="KV424015">
    <property type="protein sequence ID" value="KZT54391.1"/>
    <property type="molecule type" value="Genomic_DNA"/>
</dbReference>
<dbReference type="Proteomes" id="UP000076842">
    <property type="component" value="Unassembled WGS sequence"/>
</dbReference>
<reference evidence="1 2" key="1">
    <citation type="journal article" date="2016" name="Mol. Biol. Evol.">
        <title>Comparative Genomics of Early-Diverging Mushroom-Forming Fungi Provides Insights into the Origins of Lignocellulose Decay Capabilities.</title>
        <authorList>
            <person name="Nagy L.G."/>
            <person name="Riley R."/>
            <person name="Tritt A."/>
            <person name="Adam C."/>
            <person name="Daum C."/>
            <person name="Floudas D."/>
            <person name="Sun H."/>
            <person name="Yadav J.S."/>
            <person name="Pangilinan J."/>
            <person name="Larsson K.H."/>
            <person name="Matsuura K."/>
            <person name="Barry K."/>
            <person name="Labutti K."/>
            <person name="Kuo R."/>
            <person name="Ohm R.A."/>
            <person name="Bhattacharya S.S."/>
            <person name="Shirouzu T."/>
            <person name="Yoshinaga Y."/>
            <person name="Martin F.M."/>
            <person name="Grigoriev I.V."/>
            <person name="Hibbett D.S."/>
        </authorList>
    </citation>
    <scope>NUCLEOTIDE SEQUENCE [LARGE SCALE GENOMIC DNA]</scope>
    <source>
        <strain evidence="1 2">HHB12733</strain>
    </source>
</reference>
<dbReference type="InterPro" id="IPR041078">
    <property type="entry name" value="Plavaka"/>
</dbReference>
<accession>A0A165E9I2</accession>
<keyword evidence="2" id="KW-1185">Reference proteome</keyword>
<sequence>LGLSFRNCNELNNIIDDQLPVRSLKWHRTEFRLQDTEETAVLWHRNLLDAVQLLFEEPRFGKVLVFGPEKHYIDEAKEYRLLLEMWTGNWWWRLQTQLPAGATIIPLILGSDKALLTQHSGDCYGYPIYVSIGNLPKAIRRTPSQRGTLLLGYLPTNKFDSMGLSEESAKLARHRLFHRCVSYLLKDTIPAAKDGILWTAGDGLVRRCYPILGAWMADYPEQCLVTCTRY</sequence>
<dbReference type="InParanoid" id="A0A165E9I2"/>
<evidence type="ECO:0000313" key="2">
    <source>
        <dbReference type="Proteomes" id="UP000076842"/>
    </source>
</evidence>
<feature type="non-terminal residue" evidence="1">
    <location>
        <position position="230"/>
    </location>
</feature>
<organism evidence="1 2">
    <name type="scientific">Calocera cornea HHB12733</name>
    <dbReference type="NCBI Taxonomy" id="1353952"/>
    <lineage>
        <taxon>Eukaryota</taxon>
        <taxon>Fungi</taxon>
        <taxon>Dikarya</taxon>
        <taxon>Basidiomycota</taxon>
        <taxon>Agaricomycotina</taxon>
        <taxon>Dacrymycetes</taxon>
        <taxon>Dacrymycetales</taxon>
        <taxon>Dacrymycetaceae</taxon>
        <taxon>Calocera</taxon>
    </lineage>
</organism>
<dbReference type="Pfam" id="PF18759">
    <property type="entry name" value="Plavaka"/>
    <property type="match status" value="1"/>
</dbReference>
<dbReference type="AlphaFoldDB" id="A0A165E9I2"/>